<comment type="caution">
    <text evidence="1">The sequence shown here is derived from an EMBL/GenBank/DDBJ whole genome shotgun (WGS) entry which is preliminary data.</text>
</comment>
<dbReference type="Proteomes" id="UP000033140">
    <property type="component" value="Unassembled WGS sequence"/>
</dbReference>
<dbReference type="AlphaFoldDB" id="A0A0E9NAZ9"/>
<evidence type="ECO:0000313" key="2">
    <source>
        <dbReference type="Proteomes" id="UP000033140"/>
    </source>
</evidence>
<reference evidence="1 2" key="2">
    <citation type="journal article" date="2014" name="J. Gen. Appl. Microbiol.">
        <title>The early diverging ascomycetous budding yeast Saitoella complicata has three histone deacetylases belonging to the Clr6, Hos2, and Rpd3 lineages.</title>
        <authorList>
            <person name="Nishida H."/>
            <person name="Matsumoto T."/>
            <person name="Kondo S."/>
            <person name="Hamamoto M."/>
            <person name="Yoshikawa H."/>
        </authorList>
    </citation>
    <scope>NUCLEOTIDE SEQUENCE [LARGE SCALE GENOMIC DNA]</scope>
    <source>
        <strain evidence="1 2">NRRL Y-17804</strain>
    </source>
</reference>
<sequence length="137" mass="15078">MNVRKGNELKKKDSADLMYPYGHSLWVDKAYMMACGGHPPLHLTLDPVSLADSPAYTPPSAPYCKVPAVPILVDGRTGSQTFTCIHPCALSVADSNRIPVDAYEQSAFIPNDPSTIAFRRQLFLLQTLPFAWAILML</sequence>
<dbReference type="EMBL" id="BACD03000006">
    <property type="protein sequence ID" value="GAO46866.1"/>
    <property type="molecule type" value="Genomic_DNA"/>
</dbReference>
<reference evidence="1 2" key="3">
    <citation type="journal article" date="2015" name="Genome Announc.">
        <title>Draft Genome Sequence of the Archiascomycetous Yeast Saitoella complicata.</title>
        <authorList>
            <person name="Yamauchi K."/>
            <person name="Kondo S."/>
            <person name="Hamamoto M."/>
            <person name="Takahashi Y."/>
            <person name="Ogura Y."/>
            <person name="Hayashi T."/>
            <person name="Nishida H."/>
        </authorList>
    </citation>
    <scope>NUCLEOTIDE SEQUENCE [LARGE SCALE GENOMIC DNA]</scope>
    <source>
        <strain evidence="1 2">NRRL Y-17804</strain>
    </source>
</reference>
<organism evidence="1 2">
    <name type="scientific">Saitoella complicata (strain BCRC 22490 / CBS 7301 / JCM 7358 / NBRC 10748 / NRRL Y-17804)</name>
    <dbReference type="NCBI Taxonomy" id="698492"/>
    <lineage>
        <taxon>Eukaryota</taxon>
        <taxon>Fungi</taxon>
        <taxon>Dikarya</taxon>
        <taxon>Ascomycota</taxon>
        <taxon>Taphrinomycotina</taxon>
        <taxon>Taphrinomycotina incertae sedis</taxon>
        <taxon>Saitoella</taxon>
    </lineage>
</organism>
<accession>A0A0E9NAZ9</accession>
<keyword evidence="2" id="KW-1185">Reference proteome</keyword>
<proteinExistence type="predicted"/>
<gene>
    <name evidence="1" type="ORF">G7K_1084-t1</name>
</gene>
<name>A0A0E9NAZ9_SAICN</name>
<protein>
    <submittedName>
        <fullName evidence="1">Uncharacterized protein</fullName>
    </submittedName>
</protein>
<evidence type="ECO:0000313" key="1">
    <source>
        <dbReference type="EMBL" id="GAO46866.1"/>
    </source>
</evidence>
<reference evidence="1 2" key="1">
    <citation type="journal article" date="2011" name="J. Gen. Appl. Microbiol.">
        <title>Draft genome sequencing of the enigmatic yeast Saitoella complicata.</title>
        <authorList>
            <person name="Nishida H."/>
            <person name="Hamamoto M."/>
            <person name="Sugiyama J."/>
        </authorList>
    </citation>
    <scope>NUCLEOTIDE SEQUENCE [LARGE SCALE GENOMIC DNA]</scope>
    <source>
        <strain evidence="1 2">NRRL Y-17804</strain>
    </source>
</reference>